<protein>
    <recommendedName>
        <fullName evidence="6">GtrA/DPMS transmembrane domain-containing protein</fullName>
    </recommendedName>
</protein>
<dbReference type="InterPro" id="IPR007267">
    <property type="entry name" value="GtrA_DPMS_TM"/>
</dbReference>
<evidence type="ECO:0000259" key="6">
    <source>
        <dbReference type="Pfam" id="PF04138"/>
    </source>
</evidence>
<dbReference type="eggNOG" id="COG2246">
    <property type="taxonomic scope" value="Bacteria"/>
</dbReference>
<dbReference type="GO" id="GO:0000271">
    <property type="term" value="P:polysaccharide biosynthetic process"/>
    <property type="evidence" value="ECO:0007669"/>
    <property type="project" value="InterPro"/>
</dbReference>
<accession>A0A1T3P709</accession>
<evidence type="ECO:0000313" key="7">
    <source>
        <dbReference type="EMBL" id="OPC84735.1"/>
    </source>
</evidence>
<name>A0A1T3P709_9ACTN</name>
<keyword evidence="2 5" id="KW-0812">Transmembrane</keyword>
<feature type="transmembrane region" description="Helical" evidence="5">
    <location>
        <begin position="70"/>
        <end position="89"/>
    </location>
</feature>
<dbReference type="Pfam" id="PF04138">
    <property type="entry name" value="GtrA_DPMS_TM"/>
    <property type="match status" value="1"/>
</dbReference>
<dbReference type="EMBL" id="MWQN01000001">
    <property type="protein sequence ID" value="OPC84735.1"/>
    <property type="molecule type" value="Genomic_DNA"/>
</dbReference>
<reference evidence="7 8" key="1">
    <citation type="submission" date="2017-03" db="EMBL/GenBank/DDBJ databases">
        <title>Draft genome sequence of Streptomyces scabrisporus NF3, endophyte isolated from Amphipterygium adstringens.</title>
        <authorList>
            <person name="Vazquez M."/>
            <person name="Ceapa C.D."/>
            <person name="Rodriguez Luna D."/>
            <person name="Sanchez Esquivel S."/>
        </authorList>
    </citation>
    <scope>NUCLEOTIDE SEQUENCE [LARGE SCALE GENOMIC DNA]</scope>
    <source>
        <strain evidence="7 8">NF3</strain>
    </source>
</reference>
<comment type="subcellular location">
    <subcellularLocation>
        <location evidence="1">Membrane</location>
        <topology evidence="1">Multi-pass membrane protein</topology>
    </subcellularLocation>
</comment>
<feature type="transmembrane region" description="Helical" evidence="5">
    <location>
        <begin position="31"/>
        <end position="49"/>
    </location>
</feature>
<keyword evidence="4 5" id="KW-0472">Membrane</keyword>
<dbReference type="AlphaFoldDB" id="A0A1T3P709"/>
<feature type="transmembrane region" description="Helical" evidence="5">
    <location>
        <begin position="101"/>
        <end position="121"/>
    </location>
</feature>
<organism evidence="7 8">
    <name type="scientific">Embleya scabrispora</name>
    <dbReference type="NCBI Taxonomy" id="159449"/>
    <lineage>
        <taxon>Bacteria</taxon>
        <taxon>Bacillati</taxon>
        <taxon>Actinomycetota</taxon>
        <taxon>Actinomycetes</taxon>
        <taxon>Kitasatosporales</taxon>
        <taxon>Streptomycetaceae</taxon>
        <taxon>Embleya</taxon>
    </lineage>
</organism>
<keyword evidence="3 5" id="KW-1133">Transmembrane helix</keyword>
<dbReference type="STRING" id="159449.B4N89_01375"/>
<keyword evidence="8" id="KW-1185">Reference proteome</keyword>
<comment type="caution">
    <text evidence="7">The sequence shown here is derived from an EMBL/GenBank/DDBJ whole genome shotgun (WGS) entry which is preliminary data.</text>
</comment>
<evidence type="ECO:0000256" key="5">
    <source>
        <dbReference type="SAM" id="Phobius"/>
    </source>
</evidence>
<evidence type="ECO:0000256" key="4">
    <source>
        <dbReference type="ARBA" id="ARBA00023136"/>
    </source>
</evidence>
<dbReference type="Proteomes" id="UP000190037">
    <property type="component" value="Unassembled WGS sequence"/>
</dbReference>
<gene>
    <name evidence="7" type="ORF">B4N89_01375</name>
</gene>
<proteinExistence type="predicted"/>
<sequence length="145" mass="14346">MAAFARFVLFGGGTGIASSGALVVLSGTMPIAVANAFVTVVSTVAATELHSRFTFGGGRAGLRAHGQSALSALAAYLVTTAAMLGLHAAAPGAGVLVEQGVYLGASGLAGIGRFVLLRLFVFARPDARPRPAAPALARAQVVAAA</sequence>
<evidence type="ECO:0000256" key="1">
    <source>
        <dbReference type="ARBA" id="ARBA00004141"/>
    </source>
</evidence>
<evidence type="ECO:0000313" key="8">
    <source>
        <dbReference type="Proteomes" id="UP000190037"/>
    </source>
</evidence>
<dbReference type="GO" id="GO:0016020">
    <property type="term" value="C:membrane"/>
    <property type="evidence" value="ECO:0007669"/>
    <property type="project" value="UniProtKB-SubCell"/>
</dbReference>
<feature type="domain" description="GtrA/DPMS transmembrane" evidence="6">
    <location>
        <begin position="6"/>
        <end position="122"/>
    </location>
</feature>
<evidence type="ECO:0000256" key="3">
    <source>
        <dbReference type="ARBA" id="ARBA00022989"/>
    </source>
</evidence>
<feature type="transmembrane region" description="Helical" evidence="5">
    <location>
        <begin position="7"/>
        <end position="25"/>
    </location>
</feature>
<evidence type="ECO:0000256" key="2">
    <source>
        <dbReference type="ARBA" id="ARBA00022692"/>
    </source>
</evidence>